<dbReference type="RefSeq" id="WP_248666714.1">
    <property type="nucleotide sequence ID" value="NZ_JALPRX010000035.1"/>
</dbReference>
<proteinExistence type="predicted"/>
<evidence type="ECO:0000313" key="2">
    <source>
        <dbReference type="EMBL" id="MCK8784594.1"/>
    </source>
</evidence>
<organism evidence="2 3">
    <name type="scientific">Roseomonas acroporae</name>
    <dbReference type="NCBI Taxonomy" id="2937791"/>
    <lineage>
        <taxon>Bacteria</taxon>
        <taxon>Pseudomonadati</taxon>
        <taxon>Pseudomonadota</taxon>
        <taxon>Alphaproteobacteria</taxon>
        <taxon>Acetobacterales</taxon>
        <taxon>Roseomonadaceae</taxon>
        <taxon>Roseomonas</taxon>
    </lineage>
</organism>
<feature type="compositionally biased region" description="Pro residues" evidence="1">
    <location>
        <begin position="26"/>
        <end position="35"/>
    </location>
</feature>
<feature type="compositionally biased region" description="Basic residues" evidence="1">
    <location>
        <begin position="39"/>
        <end position="50"/>
    </location>
</feature>
<evidence type="ECO:0000313" key="3">
    <source>
        <dbReference type="Proteomes" id="UP001139516"/>
    </source>
</evidence>
<comment type="caution">
    <text evidence="2">The sequence shown here is derived from an EMBL/GenBank/DDBJ whole genome shotgun (WGS) entry which is preliminary data.</text>
</comment>
<name>A0A9X1Y5H1_9PROT</name>
<accession>A0A9X1Y5H1</accession>
<reference evidence="2" key="1">
    <citation type="submission" date="2022-04" db="EMBL/GenBank/DDBJ databases">
        <title>Roseomonas acroporae sp. nov., isolated from coral Acropora digitifera.</title>
        <authorList>
            <person name="Sun H."/>
        </authorList>
    </citation>
    <scope>NUCLEOTIDE SEQUENCE</scope>
    <source>
        <strain evidence="2">NAR14</strain>
    </source>
</reference>
<evidence type="ECO:0008006" key="4">
    <source>
        <dbReference type="Google" id="ProtNLM"/>
    </source>
</evidence>
<dbReference type="EMBL" id="JALPRX010000035">
    <property type="protein sequence ID" value="MCK8784594.1"/>
    <property type="molecule type" value="Genomic_DNA"/>
</dbReference>
<keyword evidence="3" id="KW-1185">Reference proteome</keyword>
<feature type="region of interest" description="Disordered" evidence="1">
    <location>
        <begin position="1"/>
        <end position="51"/>
    </location>
</feature>
<dbReference type="Proteomes" id="UP001139516">
    <property type="component" value="Unassembled WGS sequence"/>
</dbReference>
<dbReference type="AlphaFoldDB" id="A0A9X1Y5H1"/>
<sequence length="172" mass="17451">MRKAISPAERGRTMPIPARPRERAAPPRPGGPESPPRSGHSRPGHSRPAHSRPAGIALLAAGLLLAGCDGMPSLPGLNFGGGGAAAPEAPVTPTDPVAAFAASATPGQQGAVVLENGARVPVRLQRAYAAASGRECREVLVGGLNGESRLVCRLGGTWVAARPLMLGRSARS</sequence>
<gene>
    <name evidence="2" type="ORF">M0638_09390</name>
</gene>
<evidence type="ECO:0000256" key="1">
    <source>
        <dbReference type="SAM" id="MobiDB-lite"/>
    </source>
</evidence>
<protein>
    <recommendedName>
        <fullName evidence="4">Common-antigen outer membrane protein</fullName>
    </recommendedName>
</protein>